<proteinExistence type="predicted"/>
<gene>
    <name evidence="3" type="ORF">C493_15730</name>
</gene>
<keyword evidence="4" id="KW-1185">Reference proteome</keyword>
<dbReference type="EMBL" id="AOHZ01000075">
    <property type="protein sequence ID" value="ELY52513.1"/>
    <property type="molecule type" value="Genomic_DNA"/>
</dbReference>
<dbReference type="RefSeq" id="WP_007260410.1">
    <property type="nucleotide sequence ID" value="NZ_AOHZ01000075.1"/>
</dbReference>
<feature type="coiled-coil region" evidence="1">
    <location>
        <begin position="29"/>
        <end position="56"/>
    </location>
</feature>
<name>L9WW12_9EURY</name>
<evidence type="ECO:0000313" key="3">
    <source>
        <dbReference type="EMBL" id="ELY52513.1"/>
    </source>
</evidence>
<evidence type="ECO:0000313" key="4">
    <source>
        <dbReference type="Proteomes" id="UP000011602"/>
    </source>
</evidence>
<protein>
    <submittedName>
        <fullName evidence="3">Uncharacterized protein</fullName>
    </submittedName>
</protein>
<organism evidence="3 4">
    <name type="scientific">Natronolimnohabitans innermongolicus JCM 12255</name>
    <dbReference type="NCBI Taxonomy" id="1227499"/>
    <lineage>
        <taxon>Archaea</taxon>
        <taxon>Methanobacteriati</taxon>
        <taxon>Methanobacteriota</taxon>
        <taxon>Stenosarchaea group</taxon>
        <taxon>Halobacteria</taxon>
        <taxon>Halobacteriales</taxon>
        <taxon>Natrialbaceae</taxon>
        <taxon>Natronolimnohabitans</taxon>
    </lineage>
</organism>
<feature type="region of interest" description="Disordered" evidence="2">
    <location>
        <begin position="58"/>
        <end position="82"/>
    </location>
</feature>
<dbReference type="AlphaFoldDB" id="L9WW12"/>
<dbReference type="eggNOG" id="arCOG09027">
    <property type="taxonomic scope" value="Archaea"/>
</dbReference>
<sequence>MTDDTGSGLPVDDVVDYCHTQAGLLSGRVETMRDEADALLAEIDETMAELRSYLEDHTNATPATDGPSTPAGPDGGGPDIEAFEDLEQDVEKKQLLVEAKQTRMQAFQNLAADYTELAAELQTDVEDGDEALTRVVQFEADRDAPAYFEERETMLETAQSAGERSETGDGTEADDADSQDDATGE</sequence>
<feature type="region of interest" description="Disordered" evidence="2">
    <location>
        <begin position="151"/>
        <end position="185"/>
    </location>
</feature>
<feature type="coiled-coil region" evidence="1">
    <location>
        <begin position="83"/>
        <end position="124"/>
    </location>
</feature>
<keyword evidence="1" id="KW-0175">Coiled coil</keyword>
<evidence type="ECO:0000256" key="1">
    <source>
        <dbReference type="SAM" id="Coils"/>
    </source>
</evidence>
<reference evidence="3 4" key="1">
    <citation type="journal article" date="2014" name="PLoS Genet.">
        <title>Phylogenetically driven sequencing of extremely halophilic archaea reveals strategies for static and dynamic osmo-response.</title>
        <authorList>
            <person name="Becker E.A."/>
            <person name="Seitzer P.M."/>
            <person name="Tritt A."/>
            <person name="Larsen D."/>
            <person name="Krusor M."/>
            <person name="Yao A.I."/>
            <person name="Wu D."/>
            <person name="Madern D."/>
            <person name="Eisen J.A."/>
            <person name="Darling A.E."/>
            <person name="Facciotti M.T."/>
        </authorList>
    </citation>
    <scope>NUCLEOTIDE SEQUENCE [LARGE SCALE GENOMIC DNA]</scope>
    <source>
        <strain evidence="3 4">JCM 12255</strain>
    </source>
</reference>
<accession>L9WW12</accession>
<dbReference type="Proteomes" id="UP000011602">
    <property type="component" value="Unassembled WGS sequence"/>
</dbReference>
<feature type="compositionally biased region" description="Acidic residues" evidence="2">
    <location>
        <begin position="169"/>
        <end position="185"/>
    </location>
</feature>
<comment type="caution">
    <text evidence="3">The sequence shown here is derived from an EMBL/GenBank/DDBJ whole genome shotgun (WGS) entry which is preliminary data.</text>
</comment>
<dbReference type="OrthoDB" id="343088at2157"/>
<dbReference type="PATRIC" id="fig|1227499.3.peg.3224"/>
<evidence type="ECO:0000256" key="2">
    <source>
        <dbReference type="SAM" id="MobiDB-lite"/>
    </source>
</evidence>